<accession>A0ABY5TN49</accession>
<evidence type="ECO:0000256" key="3">
    <source>
        <dbReference type="ARBA" id="ARBA00022448"/>
    </source>
</evidence>
<evidence type="ECO:0000256" key="5">
    <source>
        <dbReference type="ARBA" id="ARBA00022692"/>
    </source>
</evidence>
<sequence>MKKILHKWIERYFGTEEALLLTIILIVSLVVFATLGAVLGPVFAALILSFLLQGVVNMLVRYGVPRVMALVSTYLLFVAGFVSVIVGLIPIIGRQTSLLIGELPKMIAGLRDLAVALPERYAEYVSPEQFQSITQRLSDEVGRLLEQALSFSISSFPGIIGVMIYLVLVPLLVMFMLKDKDQLLLFLSNLLPEERSVMRTIWNEMDMQFTNYVRGKAIEILIIGLVSYAVFLWLGVNYAALLALLVGLSVLVPYIGATVVTIPVLLVGYMQWGFSNDFFWLFGAYGVIQFLDGNLLVPLLFSEVVNLHPVFIIVSVLLFGGIWGFWGVFFAIPLATLVKAVFNAWPRRAQQELSLQPPLDLAAENDNQASPGA</sequence>
<keyword evidence="10" id="KW-1185">Reference proteome</keyword>
<gene>
    <name evidence="9" type="ORF">NYF23_07635</name>
</gene>
<feature type="transmembrane region" description="Helical" evidence="8">
    <location>
        <begin position="307"/>
        <end position="338"/>
    </location>
</feature>
<feature type="transmembrane region" description="Helical" evidence="8">
    <location>
        <begin position="217"/>
        <end position="236"/>
    </location>
</feature>
<evidence type="ECO:0000256" key="7">
    <source>
        <dbReference type="ARBA" id="ARBA00023136"/>
    </source>
</evidence>
<feature type="transmembrane region" description="Helical" evidence="8">
    <location>
        <begin position="38"/>
        <end position="60"/>
    </location>
</feature>
<keyword evidence="7 8" id="KW-0472">Membrane</keyword>
<evidence type="ECO:0000313" key="10">
    <source>
        <dbReference type="Proteomes" id="UP001059934"/>
    </source>
</evidence>
<evidence type="ECO:0000256" key="1">
    <source>
        <dbReference type="ARBA" id="ARBA00004651"/>
    </source>
</evidence>
<evidence type="ECO:0000256" key="2">
    <source>
        <dbReference type="ARBA" id="ARBA00009773"/>
    </source>
</evidence>
<organism evidence="9 10">
    <name type="scientific">SAR92 clade bacterium H455</name>
    <dbReference type="NCBI Taxonomy" id="2974818"/>
    <lineage>
        <taxon>Bacteria</taxon>
        <taxon>Pseudomonadati</taxon>
        <taxon>Pseudomonadota</taxon>
        <taxon>Gammaproteobacteria</taxon>
        <taxon>Cellvibrionales</taxon>
        <taxon>Porticoccaceae</taxon>
        <taxon>SAR92 clade</taxon>
    </lineage>
</organism>
<feature type="transmembrane region" description="Helical" evidence="8">
    <location>
        <begin position="12"/>
        <end position="32"/>
    </location>
</feature>
<dbReference type="PANTHER" id="PTHR21716:SF53">
    <property type="entry name" value="PERMEASE PERM-RELATED"/>
    <property type="match status" value="1"/>
</dbReference>
<evidence type="ECO:0000256" key="4">
    <source>
        <dbReference type="ARBA" id="ARBA00022475"/>
    </source>
</evidence>
<keyword evidence="5 8" id="KW-0812">Transmembrane</keyword>
<evidence type="ECO:0000256" key="6">
    <source>
        <dbReference type="ARBA" id="ARBA00022989"/>
    </source>
</evidence>
<keyword evidence="3" id="KW-0813">Transport</keyword>
<comment type="subcellular location">
    <subcellularLocation>
        <location evidence="1">Cell membrane</location>
        <topology evidence="1">Multi-pass membrane protein</topology>
    </subcellularLocation>
</comment>
<dbReference type="PANTHER" id="PTHR21716">
    <property type="entry name" value="TRANSMEMBRANE PROTEIN"/>
    <property type="match status" value="1"/>
</dbReference>
<protein>
    <submittedName>
        <fullName evidence="9">AI-2E family transporter</fullName>
    </submittedName>
</protein>
<dbReference type="Proteomes" id="UP001059934">
    <property type="component" value="Chromosome"/>
</dbReference>
<proteinExistence type="inferred from homology"/>
<feature type="transmembrane region" description="Helical" evidence="8">
    <location>
        <begin position="156"/>
        <end position="177"/>
    </location>
</feature>
<comment type="similarity">
    <text evidence="2">Belongs to the autoinducer-2 exporter (AI-2E) (TC 2.A.86) family.</text>
</comment>
<feature type="transmembrane region" description="Helical" evidence="8">
    <location>
        <begin position="67"/>
        <end position="92"/>
    </location>
</feature>
<reference evidence="9" key="1">
    <citation type="submission" date="2022-08" db="EMBL/GenBank/DDBJ databases">
        <title>Catabolic pathway analysis in culturable SAR92 clade bacteria reveals their overlooked roles in DMSP degradation in coastal seas.</title>
        <authorList>
            <person name="He X."/>
            <person name="Zhang X."/>
            <person name="Zhang Y."/>
        </authorList>
    </citation>
    <scope>NUCLEOTIDE SEQUENCE</scope>
    <source>
        <strain evidence="9">H455</strain>
    </source>
</reference>
<dbReference type="InterPro" id="IPR002549">
    <property type="entry name" value="AI-2E-like"/>
</dbReference>
<evidence type="ECO:0000256" key="8">
    <source>
        <dbReference type="SAM" id="Phobius"/>
    </source>
</evidence>
<dbReference type="EMBL" id="CP103416">
    <property type="protein sequence ID" value="UVW33911.1"/>
    <property type="molecule type" value="Genomic_DNA"/>
</dbReference>
<keyword evidence="4" id="KW-1003">Cell membrane</keyword>
<keyword evidence="6 8" id="KW-1133">Transmembrane helix</keyword>
<evidence type="ECO:0000313" key="9">
    <source>
        <dbReference type="EMBL" id="UVW33911.1"/>
    </source>
</evidence>
<feature type="transmembrane region" description="Helical" evidence="8">
    <location>
        <begin position="242"/>
        <end position="266"/>
    </location>
</feature>
<dbReference type="Pfam" id="PF01594">
    <property type="entry name" value="AI-2E_transport"/>
    <property type="match status" value="1"/>
</dbReference>
<name>A0ABY5TN49_9GAMM</name>
<feature type="transmembrane region" description="Helical" evidence="8">
    <location>
        <begin position="278"/>
        <end position="301"/>
    </location>
</feature>